<organism evidence="4 5">
    <name type="scientific">Lachnobacterium bovis</name>
    <dbReference type="NCBI Taxonomy" id="140626"/>
    <lineage>
        <taxon>Bacteria</taxon>
        <taxon>Bacillati</taxon>
        <taxon>Bacillota</taxon>
        <taxon>Clostridia</taxon>
        <taxon>Lachnospirales</taxon>
        <taxon>Lachnospiraceae</taxon>
        <taxon>Lachnobacterium</taxon>
    </lineage>
</organism>
<dbReference type="EMBL" id="FOGW01000017">
    <property type="protein sequence ID" value="SER96720.1"/>
    <property type="molecule type" value="Genomic_DNA"/>
</dbReference>
<reference evidence="5" key="1">
    <citation type="submission" date="2016-10" db="EMBL/GenBank/DDBJ databases">
        <authorList>
            <person name="Varghese N."/>
            <person name="Submissions S."/>
        </authorList>
    </citation>
    <scope>NUCLEOTIDE SEQUENCE [LARGE SCALE GENOMIC DNA]</scope>
    <source>
        <strain evidence="5">S1b</strain>
    </source>
</reference>
<evidence type="ECO:0000313" key="5">
    <source>
        <dbReference type="Proteomes" id="UP000182471"/>
    </source>
</evidence>
<accession>A0A1H9THB3</accession>
<keyword evidence="5" id="KW-1185">Reference proteome</keyword>
<feature type="region of interest" description="Disordered" evidence="1">
    <location>
        <begin position="249"/>
        <end position="272"/>
    </location>
</feature>
<feature type="domain" description="Anti-sigma factor RsgI-like middle" evidence="3">
    <location>
        <begin position="80"/>
        <end position="212"/>
    </location>
</feature>
<evidence type="ECO:0000256" key="1">
    <source>
        <dbReference type="SAM" id="MobiDB-lite"/>
    </source>
</evidence>
<feature type="compositionally biased region" description="Basic and acidic residues" evidence="1">
    <location>
        <begin position="312"/>
        <end position="325"/>
    </location>
</feature>
<dbReference type="RefSeq" id="WP_074730737.1">
    <property type="nucleotide sequence ID" value="NZ_FOGW01000017.1"/>
</dbReference>
<evidence type="ECO:0000313" key="4">
    <source>
        <dbReference type="EMBL" id="SER96720.1"/>
    </source>
</evidence>
<name>A0A1H9THB3_9FIRM</name>
<feature type="region of interest" description="Disordered" evidence="1">
    <location>
        <begin position="306"/>
        <end position="376"/>
    </location>
</feature>
<dbReference type="Pfam" id="PF23750">
    <property type="entry name" value="RsgI_M"/>
    <property type="match status" value="1"/>
</dbReference>
<protein>
    <recommendedName>
        <fullName evidence="3">Anti-sigma factor RsgI-like middle domain-containing protein</fullName>
    </recommendedName>
</protein>
<keyword evidence="2" id="KW-1133">Transmembrane helix</keyword>
<sequence>MKALILDKDKNNEVVVLREDGEILTVDCQGMIGETIELEKQKNIKDEMVEYIKEIMFACVCFAIVLIATASYNFYCRSPYIYVSLDINPSVEYTLNRQGKVIEVSALNIDGKRVLKKYNTVCKKYCDFDKAIDTTTDILYKENYIKKTNNYILMNISSDNKSTISSLENHIEELIKKKGDKSLNLYFTESNKKVHEKATKLGISTGRYVMMEDIYKDESDDDGEIPSEEEKVKVCQNDSVFSLLSSTGRISSDKDKQSDSTYSDEKKEKIDDFSKEKEYNRSTKDDKEICYQEKVDKQENEMDFETLNQKNNDSKVNKEFTDKNGKSLKYNSKGLVKSNGSKSKDTATIDETTDPTKQAQSKENSKSNNKTEEDER</sequence>
<gene>
    <name evidence="4" type="ORF">SAMN02910429_01640</name>
</gene>
<keyword evidence="2" id="KW-0472">Membrane</keyword>
<feature type="transmembrane region" description="Helical" evidence="2">
    <location>
        <begin position="55"/>
        <end position="75"/>
    </location>
</feature>
<dbReference type="InterPro" id="IPR055431">
    <property type="entry name" value="RsgI_M"/>
</dbReference>
<evidence type="ECO:0000256" key="2">
    <source>
        <dbReference type="SAM" id="Phobius"/>
    </source>
</evidence>
<dbReference type="AlphaFoldDB" id="A0A1H9THB3"/>
<feature type="compositionally biased region" description="Basic and acidic residues" evidence="1">
    <location>
        <begin position="363"/>
        <end position="376"/>
    </location>
</feature>
<feature type="compositionally biased region" description="Basic and acidic residues" evidence="1">
    <location>
        <begin position="251"/>
        <end position="272"/>
    </location>
</feature>
<dbReference type="Proteomes" id="UP000182471">
    <property type="component" value="Unassembled WGS sequence"/>
</dbReference>
<keyword evidence="2" id="KW-0812">Transmembrane</keyword>
<proteinExistence type="predicted"/>
<evidence type="ECO:0000259" key="3">
    <source>
        <dbReference type="Pfam" id="PF23750"/>
    </source>
</evidence>